<organism evidence="1 2">
    <name type="scientific">Algoriphagus ratkowskyi</name>
    <dbReference type="NCBI Taxonomy" id="57028"/>
    <lineage>
        <taxon>Bacteria</taxon>
        <taxon>Pseudomonadati</taxon>
        <taxon>Bacteroidota</taxon>
        <taxon>Cytophagia</taxon>
        <taxon>Cytophagales</taxon>
        <taxon>Cyclobacteriaceae</taxon>
        <taxon>Algoriphagus</taxon>
    </lineage>
</organism>
<dbReference type="PANTHER" id="PTHR30244">
    <property type="entry name" value="TRANSAMINASE"/>
    <property type="match status" value="1"/>
</dbReference>
<dbReference type="InterPro" id="IPR015424">
    <property type="entry name" value="PyrdxlP-dep_Trfase"/>
</dbReference>
<dbReference type="RefSeq" id="WP_262481336.1">
    <property type="nucleotide sequence ID" value="NZ_MSSV01000007.1"/>
</dbReference>
<comment type="caution">
    <text evidence="1">The sequence shown here is derived from an EMBL/GenBank/DDBJ whole genome shotgun (WGS) entry which is preliminary data.</text>
</comment>
<proteinExistence type="predicted"/>
<dbReference type="AlphaFoldDB" id="A0A2W7S8G1"/>
<reference evidence="1 2" key="1">
    <citation type="submission" date="2018-06" db="EMBL/GenBank/DDBJ databases">
        <title>Genomic Encyclopedia of Archaeal and Bacterial Type Strains, Phase II (KMG-II): from individual species to whole genera.</title>
        <authorList>
            <person name="Goeker M."/>
        </authorList>
    </citation>
    <scope>NUCLEOTIDE SEQUENCE [LARGE SCALE GENOMIC DNA]</scope>
    <source>
        <strain evidence="1 2">DSM 22686</strain>
    </source>
</reference>
<evidence type="ECO:0000313" key="2">
    <source>
        <dbReference type="Proteomes" id="UP000249115"/>
    </source>
</evidence>
<dbReference type="InterPro" id="IPR015421">
    <property type="entry name" value="PyrdxlP-dep_Trfase_major"/>
</dbReference>
<evidence type="ECO:0000313" key="1">
    <source>
        <dbReference type="EMBL" id="PZX59225.1"/>
    </source>
</evidence>
<dbReference type="EMBL" id="QKZU01000004">
    <property type="protein sequence ID" value="PZX59225.1"/>
    <property type="molecule type" value="Genomic_DNA"/>
</dbReference>
<accession>A0A2W7S8G1</accession>
<dbReference type="InterPro" id="IPR000653">
    <property type="entry name" value="DegT/StrS_aminotransferase"/>
</dbReference>
<name>A0A2W7S8G1_9BACT</name>
<dbReference type="GO" id="GO:0008483">
    <property type="term" value="F:transaminase activity"/>
    <property type="evidence" value="ECO:0007669"/>
    <property type="project" value="UniProtKB-KW"/>
</dbReference>
<keyword evidence="1" id="KW-0808">Transferase</keyword>
<dbReference type="PANTHER" id="PTHR30244:SF42">
    <property type="entry name" value="UDP-2-ACETAMIDO-2-DEOXY-3-OXO-D-GLUCURONATE AMINOTRANSFERASE"/>
    <property type="match status" value="1"/>
</dbReference>
<dbReference type="GO" id="GO:0030170">
    <property type="term" value="F:pyridoxal phosphate binding"/>
    <property type="evidence" value="ECO:0007669"/>
    <property type="project" value="TreeGrafter"/>
</dbReference>
<keyword evidence="1" id="KW-0032">Aminotransferase</keyword>
<sequence length="112" mass="12115">MQIPFLDLKKMDLELKNALKSKFEMMLESGVFSGGAVVMAFESQVSNYLNSSHTISCANGTDALELALRALEIGPGDEVIVPAMTWVSTAEVVMMVGATPVFGVLIKMDSWL</sequence>
<gene>
    <name evidence="1" type="ORF">LV84_01255</name>
</gene>
<dbReference type="Gene3D" id="3.40.640.10">
    <property type="entry name" value="Type I PLP-dependent aspartate aminotransferase-like (Major domain)"/>
    <property type="match status" value="1"/>
</dbReference>
<dbReference type="Proteomes" id="UP000249115">
    <property type="component" value="Unassembled WGS sequence"/>
</dbReference>
<dbReference type="GO" id="GO:0000271">
    <property type="term" value="P:polysaccharide biosynthetic process"/>
    <property type="evidence" value="ECO:0007669"/>
    <property type="project" value="TreeGrafter"/>
</dbReference>
<dbReference type="Pfam" id="PF01041">
    <property type="entry name" value="DegT_DnrJ_EryC1"/>
    <property type="match status" value="1"/>
</dbReference>
<protein>
    <submittedName>
        <fullName evidence="1">DegT/DnrJ/EryC1/StrS aminotransferase family protein</fullName>
    </submittedName>
</protein>
<dbReference type="SUPFAM" id="SSF53383">
    <property type="entry name" value="PLP-dependent transferases"/>
    <property type="match status" value="1"/>
</dbReference>